<keyword evidence="1" id="KW-1133">Transmembrane helix</keyword>
<accession>A0A9W6KLI6</accession>
<protein>
    <recommendedName>
        <fullName evidence="2">ENTH domain-containing protein</fullName>
    </recommendedName>
</protein>
<dbReference type="AlphaFoldDB" id="A0A9W6KLI6"/>
<dbReference type="EMBL" id="BSFP01000029">
    <property type="protein sequence ID" value="GLL03075.1"/>
    <property type="molecule type" value="Genomic_DNA"/>
</dbReference>
<keyword evidence="1" id="KW-0812">Transmembrane</keyword>
<reference evidence="3" key="1">
    <citation type="journal article" date="2014" name="Int. J. Syst. Evol. Microbiol.">
        <title>Complete genome sequence of Corynebacterium casei LMG S-19264T (=DSM 44701T), isolated from a smear-ripened cheese.</title>
        <authorList>
            <consortium name="US DOE Joint Genome Institute (JGI-PGF)"/>
            <person name="Walter F."/>
            <person name="Albersmeier A."/>
            <person name="Kalinowski J."/>
            <person name="Ruckert C."/>
        </authorList>
    </citation>
    <scope>NUCLEOTIDE SEQUENCE</scope>
    <source>
        <strain evidence="3">VKM Ac-1321</strain>
    </source>
</reference>
<reference evidence="3" key="2">
    <citation type="submission" date="2023-01" db="EMBL/GenBank/DDBJ databases">
        <authorList>
            <person name="Sun Q."/>
            <person name="Evtushenko L."/>
        </authorList>
    </citation>
    <scope>NUCLEOTIDE SEQUENCE</scope>
    <source>
        <strain evidence="3">VKM Ac-1321</strain>
    </source>
</reference>
<dbReference type="Proteomes" id="UP001143480">
    <property type="component" value="Unassembled WGS sequence"/>
</dbReference>
<feature type="domain" description="ENTH" evidence="2">
    <location>
        <begin position="1"/>
        <end position="41"/>
    </location>
</feature>
<evidence type="ECO:0000259" key="2">
    <source>
        <dbReference type="PROSITE" id="PS50942"/>
    </source>
</evidence>
<dbReference type="PROSITE" id="PS50942">
    <property type="entry name" value="ENTH"/>
    <property type="match status" value="1"/>
</dbReference>
<comment type="caution">
    <text evidence="3">The sequence shown here is derived from an EMBL/GenBank/DDBJ whole genome shotgun (WGS) entry which is preliminary data.</text>
</comment>
<keyword evidence="1" id="KW-0472">Membrane</keyword>
<feature type="transmembrane region" description="Helical" evidence="1">
    <location>
        <begin position="20"/>
        <end position="36"/>
    </location>
</feature>
<keyword evidence="4" id="KW-1185">Reference proteome</keyword>
<dbReference type="InterPro" id="IPR013809">
    <property type="entry name" value="ENTH"/>
</dbReference>
<proteinExistence type="predicted"/>
<gene>
    <name evidence="3" type="ORF">GCM10017581_048180</name>
</gene>
<evidence type="ECO:0000256" key="1">
    <source>
        <dbReference type="SAM" id="Phobius"/>
    </source>
</evidence>
<name>A0A9W6KLI6_9ACTN</name>
<evidence type="ECO:0000313" key="3">
    <source>
        <dbReference type="EMBL" id="GLL03075.1"/>
    </source>
</evidence>
<organism evidence="3 4">
    <name type="scientific">Dactylosporangium matsuzakiense</name>
    <dbReference type="NCBI Taxonomy" id="53360"/>
    <lineage>
        <taxon>Bacteria</taxon>
        <taxon>Bacillati</taxon>
        <taxon>Actinomycetota</taxon>
        <taxon>Actinomycetes</taxon>
        <taxon>Micromonosporales</taxon>
        <taxon>Micromonosporaceae</taxon>
        <taxon>Dactylosporangium</taxon>
    </lineage>
</organism>
<dbReference type="RefSeq" id="WP_261965392.1">
    <property type="nucleotide sequence ID" value="NZ_BAAAXA010000001.1"/>
</dbReference>
<sequence>MPKPAAATRRPGFDQLTQGAWVLLFLWLVLIAYLLPDGRAR</sequence>
<evidence type="ECO:0000313" key="4">
    <source>
        <dbReference type="Proteomes" id="UP001143480"/>
    </source>
</evidence>